<dbReference type="PROSITE" id="PS50048">
    <property type="entry name" value="ZN2_CY6_FUNGAL_2"/>
    <property type="match status" value="1"/>
</dbReference>
<dbReference type="SUPFAM" id="SSF57701">
    <property type="entry name" value="Zn2/Cys6 DNA-binding domain"/>
    <property type="match status" value="1"/>
</dbReference>
<reference evidence="8" key="2">
    <citation type="submission" date="2020-02" db="EMBL/GenBank/DDBJ databases">
        <authorList>
            <person name="Gilchrist C.L.M."/>
            <person name="Chooi Y.-H."/>
        </authorList>
    </citation>
    <scope>NUCLEOTIDE SEQUENCE</scope>
    <source>
        <strain evidence="8">MST-FP2251</strain>
    </source>
</reference>
<reference evidence="8" key="1">
    <citation type="journal article" date="2019" name="Beilstein J. Org. Chem.">
        <title>Nanangenines: drimane sesquiterpenoids as the dominant metabolite cohort of a novel Australian fungus, Aspergillus nanangensis.</title>
        <authorList>
            <person name="Lacey H.J."/>
            <person name="Gilchrist C.L.M."/>
            <person name="Crombie A."/>
            <person name="Kalaitzis J.A."/>
            <person name="Vuong D."/>
            <person name="Rutledge P.J."/>
            <person name="Turner P."/>
            <person name="Pitt J.I."/>
            <person name="Lacey E."/>
            <person name="Chooi Y.H."/>
            <person name="Piggott A.M."/>
        </authorList>
    </citation>
    <scope>NUCLEOTIDE SEQUENCE</scope>
    <source>
        <strain evidence="8">MST-FP2251</strain>
    </source>
</reference>
<evidence type="ECO:0000313" key="8">
    <source>
        <dbReference type="EMBL" id="KAF9889741.1"/>
    </source>
</evidence>
<keyword evidence="5" id="KW-0804">Transcription</keyword>
<evidence type="ECO:0000256" key="2">
    <source>
        <dbReference type="ARBA" id="ARBA00022833"/>
    </source>
</evidence>
<organism evidence="8 9">
    <name type="scientific">Aspergillus nanangensis</name>
    <dbReference type="NCBI Taxonomy" id="2582783"/>
    <lineage>
        <taxon>Eukaryota</taxon>
        <taxon>Fungi</taxon>
        <taxon>Dikarya</taxon>
        <taxon>Ascomycota</taxon>
        <taxon>Pezizomycotina</taxon>
        <taxon>Eurotiomycetes</taxon>
        <taxon>Eurotiomycetidae</taxon>
        <taxon>Eurotiales</taxon>
        <taxon>Aspergillaceae</taxon>
        <taxon>Aspergillus</taxon>
        <taxon>Aspergillus subgen. Circumdati</taxon>
    </lineage>
</organism>
<gene>
    <name evidence="8" type="ORF">FE257_007047</name>
</gene>
<dbReference type="PANTHER" id="PTHR47660:SF3">
    <property type="entry name" value="FINGER DOMAIN PROTEIN, PUTATIVE (AFU_ORTHOLOGUE AFUA_4G03310)-RELATED"/>
    <property type="match status" value="1"/>
</dbReference>
<keyword evidence="9" id="KW-1185">Reference proteome</keyword>
<sequence length="413" mass="47339">MPAPYRRACSNCVKSKRRCNLAVPSCYRCRVRSLSCQYQQTHTAATPAEVVLLSLPVEDPFNPPSAELGSLARDDQVAEENIDATMNNWLTEYTSSLHPFPDYNLDWTEIMQDIDVYRVPDRIGRGNSPENTVLSGEIFQERIVNSVKRLKTYPDVFVREGKTPFIHPALYHDHFPGPIQDALLVCALYKQKNEANEAWVFRVINTKTASLLDRPAVTLSQQPVLEQLAAVQALILYQIIRLFDGDIRQRAEAERTDQTMTTWTKQLQLHMNPVESNLQVESGLAVDKANSGRWKSWLLDETVRRTVIICYTLQGMYCFLKNGWDNSHTEFNYLSFYAQQALWGAASDYQWQTALQSCPSLPVRFPSWDTDLRDVRPSDVDDLGMMMMVLMKGVDFCMRWAGQQYCRQLGLEL</sequence>
<evidence type="ECO:0000256" key="4">
    <source>
        <dbReference type="ARBA" id="ARBA00023125"/>
    </source>
</evidence>
<feature type="domain" description="Zn(2)-C6 fungal-type" evidence="7">
    <location>
        <begin position="8"/>
        <end position="38"/>
    </location>
</feature>
<dbReference type="CDD" id="cd00067">
    <property type="entry name" value="GAL4"/>
    <property type="match status" value="1"/>
</dbReference>
<dbReference type="SMART" id="SM00066">
    <property type="entry name" value="GAL4"/>
    <property type="match status" value="1"/>
</dbReference>
<dbReference type="Pfam" id="PF00172">
    <property type="entry name" value="Zn_clus"/>
    <property type="match status" value="1"/>
</dbReference>
<keyword evidence="3" id="KW-0805">Transcription regulation</keyword>
<evidence type="ECO:0000256" key="3">
    <source>
        <dbReference type="ARBA" id="ARBA00023015"/>
    </source>
</evidence>
<dbReference type="GO" id="GO:0008270">
    <property type="term" value="F:zinc ion binding"/>
    <property type="evidence" value="ECO:0007669"/>
    <property type="project" value="InterPro"/>
</dbReference>
<name>A0AAD4CNH7_ASPNN</name>
<dbReference type="GO" id="GO:0003677">
    <property type="term" value="F:DNA binding"/>
    <property type="evidence" value="ECO:0007669"/>
    <property type="project" value="UniProtKB-KW"/>
</dbReference>
<dbReference type="InterPro" id="IPR001138">
    <property type="entry name" value="Zn2Cys6_DnaBD"/>
</dbReference>
<evidence type="ECO:0000256" key="1">
    <source>
        <dbReference type="ARBA" id="ARBA00022723"/>
    </source>
</evidence>
<accession>A0AAD4CNH7</accession>
<evidence type="ECO:0000259" key="7">
    <source>
        <dbReference type="PROSITE" id="PS50048"/>
    </source>
</evidence>
<dbReference type="Gene3D" id="4.10.240.10">
    <property type="entry name" value="Zn(2)-C6 fungal-type DNA-binding domain"/>
    <property type="match status" value="1"/>
</dbReference>
<keyword evidence="2" id="KW-0862">Zinc</keyword>
<dbReference type="Proteomes" id="UP001194746">
    <property type="component" value="Unassembled WGS sequence"/>
</dbReference>
<evidence type="ECO:0000256" key="5">
    <source>
        <dbReference type="ARBA" id="ARBA00023163"/>
    </source>
</evidence>
<dbReference type="AlphaFoldDB" id="A0AAD4CNH7"/>
<dbReference type="InterPro" id="IPR036864">
    <property type="entry name" value="Zn2-C6_fun-type_DNA-bd_sf"/>
</dbReference>
<proteinExistence type="predicted"/>
<comment type="caution">
    <text evidence="8">The sequence shown here is derived from an EMBL/GenBank/DDBJ whole genome shotgun (WGS) entry which is preliminary data.</text>
</comment>
<keyword evidence="4" id="KW-0238">DNA-binding</keyword>
<dbReference type="EMBL" id="VCAU01000033">
    <property type="protein sequence ID" value="KAF9889741.1"/>
    <property type="molecule type" value="Genomic_DNA"/>
</dbReference>
<evidence type="ECO:0000313" key="9">
    <source>
        <dbReference type="Proteomes" id="UP001194746"/>
    </source>
</evidence>
<dbReference type="GO" id="GO:0009893">
    <property type="term" value="P:positive regulation of metabolic process"/>
    <property type="evidence" value="ECO:0007669"/>
    <property type="project" value="UniProtKB-ARBA"/>
</dbReference>
<dbReference type="GO" id="GO:0000981">
    <property type="term" value="F:DNA-binding transcription factor activity, RNA polymerase II-specific"/>
    <property type="evidence" value="ECO:0007669"/>
    <property type="project" value="InterPro"/>
</dbReference>
<protein>
    <recommendedName>
        <fullName evidence="7">Zn(2)-C6 fungal-type domain-containing protein</fullName>
    </recommendedName>
</protein>
<dbReference type="PANTHER" id="PTHR47660">
    <property type="entry name" value="TRANSCRIPTION FACTOR WITH C2H2 AND ZN(2)-CYS(6) DNA BINDING DOMAIN (EUROFUNG)-RELATED-RELATED"/>
    <property type="match status" value="1"/>
</dbReference>
<keyword evidence="6" id="KW-0539">Nucleus</keyword>
<keyword evidence="1" id="KW-0479">Metal-binding</keyword>
<evidence type="ECO:0000256" key="6">
    <source>
        <dbReference type="ARBA" id="ARBA00023242"/>
    </source>
</evidence>